<name>A0A0N5BQ17_STREA</name>
<proteinExistence type="predicted"/>
<dbReference type="WBParaSite" id="SPAL_0000799100.1">
    <property type="protein sequence ID" value="SPAL_0000799100.1"/>
    <property type="gene ID" value="SPAL_0000799100"/>
</dbReference>
<protein>
    <submittedName>
        <fullName evidence="2">SH3b domain-containing protein</fullName>
    </submittedName>
</protein>
<evidence type="ECO:0000313" key="2">
    <source>
        <dbReference type="WBParaSite" id="SPAL_0000799100.1"/>
    </source>
</evidence>
<dbReference type="Proteomes" id="UP000046392">
    <property type="component" value="Unplaced"/>
</dbReference>
<accession>A0A0N5BQ17</accession>
<keyword evidence="1" id="KW-1185">Reference proteome</keyword>
<organism evidence="1 2">
    <name type="scientific">Strongyloides papillosus</name>
    <name type="common">Intestinal threadworm</name>
    <dbReference type="NCBI Taxonomy" id="174720"/>
    <lineage>
        <taxon>Eukaryota</taxon>
        <taxon>Metazoa</taxon>
        <taxon>Ecdysozoa</taxon>
        <taxon>Nematoda</taxon>
        <taxon>Chromadorea</taxon>
        <taxon>Rhabditida</taxon>
        <taxon>Tylenchina</taxon>
        <taxon>Panagrolaimomorpha</taxon>
        <taxon>Strongyloidoidea</taxon>
        <taxon>Strongyloididae</taxon>
        <taxon>Strongyloides</taxon>
    </lineage>
</organism>
<reference evidence="2" key="1">
    <citation type="submission" date="2017-02" db="UniProtKB">
        <authorList>
            <consortium name="WormBaseParasite"/>
        </authorList>
    </citation>
    <scope>IDENTIFICATION</scope>
</reference>
<sequence length="143" mass="16564">MFGQKPIFKLDDREEVEKIVDFKDNEIIRSQTYLLVEQLIEAVRGKRYDEDNYEVTRCGNGDKLDVTDKPLGDLERKSLLKKLKIGDRVIIRDHTSGKWDAIYSGGNDDAYIVKSLLKNAAYVVKEKKRGRPKKVHLQDIKLI</sequence>
<dbReference type="AlphaFoldDB" id="A0A0N5BQ17"/>
<evidence type="ECO:0000313" key="1">
    <source>
        <dbReference type="Proteomes" id="UP000046392"/>
    </source>
</evidence>